<feature type="chain" id="PRO_5025672352" evidence="2">
    <location>
        <begin position="23"/>
        <end position="327"/>
    </location>
</feature>
<comment type="similarity">
    <text evidence="1">Belongs to the membrane fusion protein (MFP) (TC 8.A.1) family.</text>
</comment>
<dbReference type="PANTHER" id="PTHR30469:SF15">
    <property type="entry name" value="HLYD FAMILY OF SECRETION PROTEINS"/>
    <property type="match status" value="1"/>
</dbReference>
<dbReference type="SUPFAM" id="SSF111369">
    <property type="entry name" value="HlyD-like secretion proteins"/>
    <property type="match status" value="1"/>
</dbReference>
<name>A0A6B2NML0_9RHOB</name>
<organism evidence="4">
    <name type="scientific">Ruegeria sp. PrR005</name>
    <dbReference type="NCBI Taxonomy" id="2706882"/>
    <lineage>
        <taxon>Bacteria</taxon>
        <taxon>Pseudomonadati</taxon>
        <taxon>Pseudomonadota</taxon>
        <taxon>Alphaproteobacteria</taxon>
        <taxon>Rhodobacterales</taxon>
        <taxon>Roseobacteraceae</taxon>
        <taxon>Ruegeria</taxon>
    </lineage>
</organism>
<proteinExistence type="inferred from homology"/>
<protein>
    <submittedName>
        <fullName evidence="4">Efflux RND transporter periplasmic adaptor subunit</fullName>
    </submittedName>
</protein>
<dbReference type="GO" id="GO:0015562">
    <property type="term" value="F:efflux transmembrane transporter activity"/>
    <property type="evidence" value="ECO:0007669"/>
    <property type="project" value="TreeGrafter"/>
</dbReference>
<evidence type="ECO:0000256" key="1">
    <source>
        <dbReference type="ARBA" id="ARBA00009477"/>
    </source>
</evidence>
<dbReference type="InterPro" id="IPR006143">
    <property type="entry name" value="RND_pump_MFP"/>
</dbReference>
<dbReference type="GO" id="GO:1990281">
    <property type="term" value="C:efflux pump complex"/>
    <property type="evidence" value="ECO:0007669"/>
    <property type="project" value="TreeGrafter"/>
</dbReference>
<dbReference type="Pfam" id="PF25917">
    <property type="entry name" value="BSH_RND"/>
    <property type="match status" value="1"/>
</dbReference>
<sequence>MKRTVFAAATCLLAFISGFAAAAESTVERVTKTEWKAVFAKVEPRNNIPARSRLGGTLQEVSVDEGSQVTQGQHIGTTVDEKLVLELRAIDAQLMSLNSELTNAQAELARGLNLLERGVTTEQNVDGLRTKVEVIQGRIGATEAQKDVLLQRTDEGRILAPISGTVISVPVTAGSVVLPGEMIAAIGGGGFFLRLAVPERHADFLNEGDEIQIGGADGAETGTLARLYPQIENGRVIADVEVANLSADFIGRRVLVRLPVGQTETIAVPVDAVETRMGLDFVRVASASGAASERVVMIGEPFDLAGTRMVEVLSGLSVGETLVIGHE</sequence>
<evidence type="ECO:0000256" key="2">
    <source>
        <dbReference type="SAM" id="SignalP"/>
    </source>
</evidence>
<dbReference type="InterPro" id="IPR058625">
    <property type="entry name" value="MdtA-like_BSH"/>
</dbReference>
<evidence type="ECO:0000313" key="4">
    <source>
        <dbReference type="EMBL" id="NDW43534.1"/>
    </source>
</evidence>
<gene>
    <name evidence="4" type="ORF">G0P99_01015</name>
</gene>
<accession>A0A6B2NML0</accession>
<dbReference type="AlphaFoldDB" id="A0A6B2NML0"/>
<evidence type="ECO:0000259" key="3">
    <source>
        <dbReference type="Pfam" id="PF25917"/>
    </source>
</evidence>
<dbReference type="EMBL" id="JAAGOX010000002">
    <property type="protein sequence ID" value="NDW43534.1"/>
    <property type="molecule type" value="Genomic_DNA"/>
</dbReference>
<feature type="signal peptide" evidence="2">
    <location>
        <begin position="1"/>
        <end position="22"/>
    </location>
</feature>
<dbReference type="Gene3D" id="1.10.287.470">
    <property type="entry name" value="Helix hairpin bin"/>
    <property type="match status" value="1"/>
</dbReference>
<keyword evidence="2" id="KW-0732">Signal</keyword>
<comment type="caution">
    <text evidence="4">The sequence shown here is derived from an EMBL/GenBank/DDBJ whole genome shotgun (WGS) entry which is preliminary data.</text>
</comment>
<dbReference type="Gene3D" id="2.40.420.20">
    <property type="match status" value="1"/>
</dbReference>
<feature type="domain" description="Multidrug resistance protein MdtA-like barrel-sandwich hybrid" evidence="3">
    <location>
        <begin position="50"/>
        <end position="182"/>
    </location>
</feature>
<dbReference type="NCBIfam" id="TIGR01730">
    <property type="entry name" value="RND_mfp"/>
    <property type="match status" value="1"/>
</dbReference>
<reference evidence="4" key="1">
    <citation type="submission" date="2020-02" db="EMBL/GenBank/DDBJ databases">
        <title>Delineation of the pyrene-degrading pathway in Roseobacter clade bacteria by genomic analysis.</title>
        <authorList>
            <person name="Zhou H."/>
            <person name="Wang H."/>
        </authorList>
    </citation>
    <scope>NUCLEOTIDE SEQUENCE</scope>
    <source>
        <strain evidence="4">PrR005</strain>
    </source>
</reference>
<dbReference type="Gene3D" id="2.40.50.100">
    <property type="match status" value="1"/>
</dbReference>
<dbReference type="PANTHER" id="PTHR30469">
    <property type="entry name" value="MULTIDRUG RESISTANCE PROTEIN MDTA"/>
    <property type="match status" value="1"/>
</dbReference>